<evidence type="ECO:0000313" key="10">
    <source>
        <dbReference type="EMBL" id="NHO64402.1"/>
    </source>
</evidence>
<reference evidence="10" key="1">
    <citation type="submission" date="2020-03" db="EMBL/GenBank/DDBJ databases">
        <authorList>
            <person name="Guo F."/>
        </authorList>
    </citation>
    <scope>NUCLEOTIDE SEQUENCE</scope>
    <source>
        <strain evidence="10">JCM 30134</strain>
    </source>
</reference>
<feature type="transmembrane region" description="Helical" evidence="8">
    <location>
        <begin position="154"/>
        <end position="174"/>
    </location>
</feature>
<comment type="caution">
    <text evidence="10">The sequence shown here is derived from an EMBL/GenBank/DDBJ whole genome shotgun (WGS) entry which is preliminary data.</text>
</comment>
<dbReference type="NCBIfam" id="NF037955">
    <property type="entry name" value="mfs"/>
    <property type="match status" value="1"/>
</dbReference>
<dbReference type="PANTHER" id="PTHR23522:SF10">
    <property type="entry name" value="3-PHENYLPROPIONIC ACID TRANSPORTER-RELATED"/>
    <property type="match status" value="1"/>
</dbReference>
<dbReference type="SUPFAM" id="SSF103473">
    <property type="entry name" value="MFS general substrate transporter"/>
    <property type="match status" value="1"/>
</dbReference>
<keyword evidence="7 8" id="KW-0472">Membrane</keyword>
<dbReference type="Pfam" id="PF12832">
    <property type="entry name" value="MFS_1_like"/>
    <property type="match status" value="1"/>
</dbReference>
<evidence type="ECO:0000259" key="9">
    <source>
        <dbReference type="Pfam" id="PF12832"/>
    </source>
</evidence>
<name>A0A9E5MJS4_9GAMM</name>
<dbReference type="PIRSF" id="PIRSF004925">
    <property type="entry name" value="HcaT"/>
    <property type="match status" value="1"/>
</dbReference>
<feature type="transmembrane region" description="Helical" evidence="8">
    <location>
        <begin position="199"/>
        <end position="223"/>
    </location>
</feature>
<keyword evidence="2" id="KW-0813">Transport</keyword>
<evidence type="ECO:0000256" key="2">
    <source>
        <dbReference type="ARBA" id="ARBA00022448"/>
    </source>
</evidence>
<keyword evidence="5 8" id="KW-0812">Transmembrane</keyword>
<evidence type="ECO:0000256" key="7">
    <source>
        <dbReference type="ARBA" id="ARBA00023136"/>
    </source>
</evidence>
<feature type="transmembrane region" description="Helical" evidence="8">
    <location>
        <begin position="259"/>
        <end position="279"/>
    </location>
</feature>
<evidence type="ECO:0000256" key="3">
    <source>
        <dbReference type="ARBA" id="ARBA00022475"/>
    </source>
</evidence>
<dbReference type="Proteomes" id="UP000787472">
    <property type="component" value="Unassembled WGS sequence"/>
</dbReference>
<feature type="transmembrane region" description="Helical" evidence="8">
    <location>
        <begin position="285"/>
        <end position="306"/>
    </location>
</feature>
<dbReference type="AlphaFoldDB" id="A0A9E5MJS4"/>
<evidence type="ECO:0000256" key="5">
    <source>
        <dbReference type="ARBA" id="ARBA00022692"/>
    </source>
</evidence>
<feature type="transmembrane region" description="Helical" evidence="8">
    <location>
        <begin position="9"/>
        <end position="28"/>
    </location>
</feature>
<gene>
    <name evidence="10" type="ORF">G8770_02420</name>
</gene>
<feature type="domain" description="Major facilitator superfamily associated" evidence="9">
    <location>
        <begin position="3"/>
        <end position="356"/>
    </location>
</feature>
<evidence type="ECO:0000256" key="6">
    <source>
        <dbReference type="ARBA" id="ARBA00022989"/>
    </source>
</evidence>
<proteinExistence type="predicted"/>
<evidence type="ECO:0000256" key="8">
    <source>
        <dbReference type="SAM" id="Phobius"/>
    </source>
</evidence>
<feature type="transmembrane region" description="Helical" evidence="8">
    <location>
        <begin position="131"/>
        <end position="148"/>
    </location>
</feature>
<dbReference type="InterPro" id="IPR024989">
    <property type="entry name" value="MFS_assoc_dom"/>
</dbReference>
<dbReference type="InterPro" id="IPR036259">
    <property type="entry name" value="MFS_trans_sf"/>
</dbReference>
<dbReference type="GO" id="GO:0015528">
    <property type="term" value="F:lactose:proton symporter activity"/>
    <property type="evidence" value="ECO:0007669"/>
    <property type="project" value="TreeGrafter"/>
</dbReference>
<dbReference type="Gene3D" id="1.20.1250.20">
    <property type="entry name" value="MFS general substrate transporter like domains"/>
    <property type="match status" value="2"/>
</dbReference>
<evidence type="ECO:0000313" key="11">
    <source>
        <dbReference type="Proteomes" id="UP000787472"/>
    </source>
</evidence>
<keyword evidence="6 8" id="KW-1133">Transmembrane helix</keyword>
<dbReference type="InterPro" id="IPR026032">
    <property type="entry name" value="HcaT-like"/>
</dbReference>
<feature type="transmembrane region" description="Helical" evidence="8">
    <location>
        <begin position="326"/>
        <end position="347"/>
    </location>
</feature>
<feature type="transmembrane region" description="Helical" evidence="8">
    <location>
        <begin position="40"/>
        <end position="60"/>
    </location>
</feature>
<dbReference type="EMBL" id="JAAONZ010000002">
    <property type="protein sequence ID" value="NHO64402.1"/>
    <property type="molecule type" value="Genomic_DNA"/>
</dbReference>
<feature type="transmembrane region" description="Helical" evidence="8">
    <location>
        <begin position="235"/>
        <end position="252"/>
    </location>
</feature>
<keyword evidence="11" id="KW-1185">Reference proteome</keyword>
<evidence type="ECO:0000256" key="1">
    <source>
        <dbReference type="ARBA" id="ARBA00004429"/>
    </source>
</evidence>
<comment type="subcellular location">
    <subcellularLocation>
        <location evidence="1">Cell inner membrane</location>
        <topology evidence="1">Multi-pass membrane protein</topology>
    </subcellularLocation>
</comment>
<feature type="transmembrane region" description="Helical" evidence="8">
    <location>
        <begin position="353"/>
        <end position="373"/>
    </location>
</feature>
<dbReference type="GO" id="GO:0030395">
    <property type="term" value="F:lactose binding"/>
    <property type="evidence" value="ECO:0007669"/>
    <property type="project" value="TreeGrafter"/>
</dbReference>
<dbReference type="GO" id="GO:0005886">
    <property type="term" value="C:plasma membrane"/>
    <property type="evidence" value="ECO:0007669"/>
    <property type="project" value="UniProtKB-SubCell"/>
</dbReference>
<feature type="transmembrane region" description="Helical" evidence="8">
    <location>
        <begin position="92"/>
        <end position="119"/>
    </location>
</feature>
<evidence type="ECO:0000256" key="4">
    <source>
        <dbReference type="ARBA" id="ARBA00022519"/>
    </source>
</evidence>
<accession>A0A9E5MJS4</accession>
<feature type="transmembrane region" description="Helical" evidence="8">
    <location>
        <begin position="67"/>
        <end position="86"/>
    </location>
</feature>
<organism evidence="10 11">
    <name type="scientific">Pseudomaricurvus hydrocarbonicus</name>
    <dbReference type="NCBI Taxonomy" id="1470433"/>
    <lineage>
        <taxon>Bacteria</taxon>
        <taxon>Pseudomonadati</taxon>
        <taxon>Pseudomonadota</taxon>
        <taxon>Gammaproteobacteria</taxon>
        <taxon>Cellvibrionales</taxon>
        <taxon>Cellvibrionaceae</taxon>
        <taxon>Pseudomaricurvus</taxon>
    </lineage>
</organism>
<dbReference type="PANTHER" id="PTHR23522">
    <property type="entry name" value="BLL5896 PROTEIN"/>
    <property type="match status" value="1"/>
</dbReference>
<protein>
    <submittedName>
        <fullName evidence="10">MFS transporter</fullName>
    </submittedName>
</protein>
<keyword evidence="4" id="KW-0997">Cell inner membrane</keyword>
<keyword evidence="3" id="KW-1003">Cell membrane</keyword>
<sequence>MPYWRLSSFYFFYFALLGTIVPFLGLYLQSLHFSSIEIGQIFAVMMVTRVLAPNIWGWLADHTGRRLFVIRLGSFLAWVCFSFILWQQDFVWVALIIATYSFFWNAVLAQFEVVTLNYLGGVSHYYSRIRLWGSVGFIVAVVLLGYLFDFISLSYMPLAALVILVLIWLSSLTVKEQKTVTLVHEHGEGFWQVCRGRPVLCFLAASFFLQVSFGSYYTFYSVYLEGLSYSRGEIGLLWALGVLAEVVVFWFMHRLLTFYSLRSVMMLTLAATVVRWWLIGFYPDFIWVLFSAQLLHAFSFGTAHAVAIELVRRFFVGRHQGQGQALYSAVSFGAGGAIGSLLSGWLWGVSPQLSFAVSALSAALAFLLVWWGLRGRRVEVVVS</sequence>